<dbReference type="SFLD" id="SFLDG01129">
    <property type="entry name" value="C1.5:_HAD__Beta-PGM__Phosphata"/>
    <property type="match status" value="1"/>
</dbReference>
<dbReference type="CDD" id="cd16417">
    <property type="entry name" value="HAD_PGPase"/>
    <property type="match status" value="1"/>
</dbReference>
<evidence type="ECO:0000256" key="6">
    <source>
        <dbReference type="ARBA" id="ARBA00022723"/>
    </source>
</evidence>
<dbReference type="EC" id="3.1.3.18" evidence="5 10"/>
<comment type="function">
    <text evidence="10">Specifically catalyzes the dephosphorylation of 2-phosphoglycolate. Is involved in the dissimilation of the intracellular 2-phosphoglycolate formed during the DNA repair of 3'-phosphoglycolate ends, a major class of DNA lesions induced by oxidative stress.</text>
</comment>
<comment type="cofactor">
    <cofactor evidence="2 10">
        <name>Mg(2+)</name>
        <dbReference type="ChEBI" id="CHEBI:18420"/>
    </cofactor>
</comment>
<dbReference type="HOGENOM" id="CLU_045011_19_1_6"/>
<dbReference type="SFLD" id="SFLDS00003">
    <property type="entry name" value="Haloacid_Dehalogenase"/>
    <property type="match status" value="1"/>
</dbReference>
<dbReference type="Pfam" id="PF13419">
    <property type="entry name" value="HAD_2"/>
    <property type="match status" value="1"/>
</dbReference>
<dbReference type="InterPro" id="IPR041492">
    <property type="entry name" value="HAD_2"/>
</dbReference>
<evidence type="ECO:0000256" key="9">
    <source>
        <dbReference type="ARBA" id="ARBA00023277"/>
    </source>
</evidence>
<name>A0A077F8D8_9PSED</name>
<dbReference type="GO" id="GO:0008967">
    <property type="term" value="F:phosphoglycolate phosphatase activity"/>
    <property type="evidence" value="ECO:0007669"/>
    <property type="project" value="UniProtKB-UniRule"/>
</dbReference>
<evidence type="ECO:0000313" key="11">
    <source>
        <dbReference type="EMBL" id="AIL59691.1"/>
    </source>
</evidence>
<dbReference type="EMBL" id="CP009048">
    <property type="protein sequence ID" value="AIL59691.1"/>
    <property type="molecule type" value="Genomic_DNA"/>
</dbReference>
<dbReference type="NCBIfam" id="TIGR01549">
    <property type="entry name" value="HAD-SF-IA-v1"/>
    <property type="match status" value="1"/>
</dbReference>
<evidence type="ECO:0000256" key="4">
    <source>
        <dbReference type="ARBA" id="ARBA00006171"/>
    </source>
</evidence>
<dbReference type="GO" id="GO:0046295">
    <property type="term" value="P:glycolate biosynthetic process"/>
    <property type="evidence" value="ECO:0007669"/>
    <property type="project" value="UniProtKB-UniRule"/>
</dbReference>
<dbReference type="NCBIfam" id="TIGR01509">
    <property type="entry name" value="HAD-SF-IA-v3"/>
    <property type="match status" value="1"/>
</dbReference>
<evidence type="ECO:0000313" key="12">
    <source>
        <dbReference type="Proteomes" id="UP000028931"/>
    </source>
</evidence>
<dbReference type="GO" id="GO:0005829">
    <property type="term" value="C:cytosol"/>
    <property type="evidence" value="ECO:0007669"/>
    <property type="project" value="TreeGrafter"/>
</dbReference>
<dbReference type="eggNOG" id="COG0546">
    <property type="taxonomic scope" value="Bacteria"/>
</dbReference>
<dbReference type="InterPro" id="IPR050155">
    <property type="entry name" value="HAD-like_hydrolase_sf"/>
</dbReference>
<protein>
    <recommendedName>
        <fullName evidence="5 10">Phosphoglycolate phosphatase</fullName>
        <shortName evidence="10">PGP</shortName>
        <shortName evidence="10">PGPase</shortName>
        <ecNumber evidence="5 10">3.1.3.18</ecNumber>
    </recommendedName>
</protein>
<organism evidence="11 12">
    <name type="scientific">Pseudomonas alkylphenolica</name>
    <dbReference type="NCBI Taxonomy" id="237609"/>
    <lineage>
        <taxon>Bacteria</taxon>
        <taxon>Pseudomonadati</taxon>
        <taxon>Pseudomonadota</taxon>
        <taxon>Gammaproteobacteria</taxon>
        <taxon>Pseudomonadales</taxon>
        <taxon>Pseudomonadaceae</taxon>
        <taxon>Pseudomonas</taxon>
    </lineage>
</organism>
<dbReference type="NCBIfam" id="NF009698">
    <property type="entry name" value="PRK13223.1"/>
    <property type="match status" value="1"/>
</dbReference>
<dbReference type="InterPro" id="IPR023214">
    <property type="entry name" value="HAD_sf"/>
</dbReference>
<dbReference type="SFLD" id="SFLDG01135">
    <property type="entry name" value="C1.5.6:_HAD__Beta-PGM__Phospha"/>
    <property type="match status" value="1"/>
</dbReference>
<keyword evidence="7 10" id="KW-0378">Hydrolase</keyword>
<dbReference type="Gene3D" id="3.40.50.1000">
    <property type="entry name" value="HAD superfamily/HAD-like"/>
    <property type="match status" value="1"/>
</dbReference>
<dbReference type="FunFam" id="3.40.50.1000:FF:000022">
    <property type="entry name" value="Phosphoglycolate phosphatase"/>
    <property type="match status" value="1"/>
</dbReference>
<dbReference type="AlphaFoldDB" id="A0A077F8D8"/>
<dbReference type="SUPFAM" id="SSF56784">
    <property type="entry name" value="HAD-like"/>
    <property type="match status" value="1"/>
</dbReference>
<evidence type="ECO:0000256" key="2">
    <source>
        <dbReference type="ARBA" id="ARBA00001946"/>
    </source>
</evidence>
<sequence>MSGFEQLFPGALPKLVMFDLDGTLIDSVPDLAAAVDNMLLEMGRKPAGLEAVRHWVGNGAPVLVRRALAGGLDHADVDEDEAEKGLELFLQAYADNHQLTVVYPGVRDTLKWLHKQGVEMALITNKPERFVAPLLDQMKIGRYFRWIIGGDTLPQKKPDPAALLFVMKMANVSAEAALFVGDSRSDVLAAKAAGVKCVGLSYGYNHGRPISEEEPCLVIDDLRALLPGCLDAATGITLADVHSPKDRDSIVAVTGKLWMKVIKALARWRWRA</sequence>
<comment type="catalytic activity">
    <reaction evidence="1 10">
        <text>2-phosphoglycolate + H2O = glycolate + phosphate</text>
        <dbReference type="Rhea" id="RHEA:14369"/>
        <dbReference type="ChEBI" id="CHEBI:15377"/>
        <dbReference type="ChEBI" id="CHEBI:29805"/>
        <dbReference type="ChEBI" id="CHEBI:43474"/>
        <dbReference type="ChEBI" id="CHEBI:58033"/>
        <dbReference type="EC" id="3.1.3.18"/>
    </reaction>
</comment>
<proteinExistence type="inferred from homology"/>
<dbReference type="InterPro" id="IPR006439">
    <property type="entry name" value="HAD-SF_hydro_IA"/>
</dbReference>
<dbReference type="OrthoDB" id="9776368at2"/>
<dbReference type="Proteomes" id="UP000028931">
    <property type="component" value="Chromosome"/>
</dbReference>
<dbReference type="NCBIfam" id="NF009695">
    <property type="entry name" value="PRK13222.1-2"/>
    <property type="match status" value="1"/>
</dbReference>
<gene>
    <name evidence="11" type="ORF">PSAKL28_04550</name>
</gene>
<evidence type="ECO:0000256" key="5">
    <source>
        <dbReference type="ARBA" id="ARBA00013078"/>
    </source>
</evidence>
<dbReference type="GO" id="GO:0006281">
    <property type="term" value="P:DNA repair"/>
    <property type="evidence" value="ECO:0007669"/>
    <property type="project" value="TreeGrafter"/>
</dbReference>
<dbReference type="Gene3D" id="1.10.150.240">
    <property type="entry name" value="Putative phosphatase, domain 2"/>
    <property type="match status" value="1"/>
</dbReference>
<dbReference type="InterPro" id="IPR036412">
    <property type="entry name" value="HAD-like_sf"/>
</dbReference>
<keyword evidence="9 10" id="KW-0119">Carbohydrate metabolism</keyword>
<dbReference type="PANTHER" id="PTHR43434">
    <property type="entry name" value="PHOSPHOGLYCOLATE PHOSPHATASE"/>
    <property type="match status" value="1"/>
</dbReference>
<feature type="active site" description="Nucleophile" evidence="10">
    <location>
        <position position="19"/>
    </location>
</feature>
<comment type="similarity">
    <text evidence="4 10">Belongs to the HAD-like hydrolase superfamily. CbbY/CbbZ/Gph/YieH family.</text>
</comment>
<dbReference type="RefSeq" id="WP_038606083.1">
    <property type="nucleotide sequence ID" value="NZ_CP009048.1"/>
</dbReference>
<dbReference type="HAMAP" id="MF_00495">
    <property type="entry name" value="GPH_hydrolase_bact"/>
    <property type="match status" value="1"/>
</dbReference>
<evidence type="ECO:0000256" key="8">
    <source>
        <dbReference type="ARBA" id="ARBA00022842"/>
    </source>
</evidence>
<feature type="binding site" evidence="10">
    <location>
        <position position="21"/>
    </location>
    <ligand>
        <name>Mg(2+)</name>
        <dbReference type="ChEBI" id="CHEBI:18420"/>
    </ligand>
</feature>
<dbReference type="KEGG" id="palk:PSAKL28_04550"/>
<dbReference type="InterPro" id="IPR037512">
    <property type="entry name" value="PGPase_prok"/>
</dbReference>
<dbReference type="PANTHER" id="PTHR43434:SF1">
    <property type="entry name" value="PHOSPHOGLYCOLATE PHOSPHATASE"/>
    <property type="match status" value="1"/>
</dbReference>
<dbReference type="UniPathway" id="UPA00865">
    <property type="reaction ID" value="UER00834"/>
</dbReference>
<evidence type="ECO:0000256" key="10">
    <source>
        <dbReference type="HAMAP-Rule" id="MF_00495"/>
    </source>
</evidence>
<comment type="pathway">
    <text evidence="3 10">Organic acid metabolism; glycolate biosynthesis; glycolate from 2-phosphoglycolate: step 1/1.</text>
</comment>
<dbReference type="GO" id="GO:0046872">
    <property type="term" value="F:metal ion binding"/>
    <property type="evidence" value="ECO:0007669"/>
    <property type="project" value="UniProtKB-KW"/>
</dbReference>
<dbReference type="GO" id="GO:0005975">
    <property type="term" value="P:carbohydrate metabolic process"/>
    <property type="evidence" value="ECO:0007669"/>
    <property type="project" value="InterPro"/>
</dbReference>
<dbReference type="NCBIfam" id="TIGR01449">
    <property type="entry name" value="PGP_bact"/>
    <property type="match status" value="1"/>
</dbReference>
<feature type="binding site" evidence="10">
    <location>
        <position position="19"/>
    </location>
    <ligand>
        <name>Mg(2+)</name>
        <dbReference type="ChEBI" id="CHEBI:18420"/>
    </ligand>
</feature>
<evidence type="ECO:0000256" key="3">
    <source>
        <dbReference type="ARBA" id="ARBA00004818"/>
    </source>
</evidence>
<keyword evidence="6 10" id="KW-0479">Metal-binding</keyword>
<dbReference type="InterPro" id="IPR023198">
    <property type="entry name" value="PGP-like_dom2"/>
</dbReference>
<dbReference type="PRINTS" id="PR00413">
    <property type="entry name" value="HADHALOGNASE"/>
</dbReference>
<feature type="binding site" evidence="10">
    <location>
        <position position="182"/>
    </location>
    <ligand>
        <name>Mg(2+)</name>
        <dbReference type="ChEBI" id="CHEBI:18420"/>
    </ligand>
</feature>
<accession>A0A077F8D8</accession>
<reference evidence="11 12" key="1">
    <citation type="submission" date="2014-07" db="EMBL/GenBank/DDBJ databases">
        <authorList>
            <person name="Lee K."/>
            <person name="Lim J.Y."/>
            <person name="Hwang I."/>
        </authorList>
    </citation>
    <scope>NUCLEOTIDE SEQUENCE [LARGE SCALE GENOMIC DNA]</scope>
    <source>
        <strain evidence="11 12">KL28</strain>
    </source>
</reference>
<keyword evidence="8 10" id="KW-0460">Magnesium</keyword>
<evidence type="ECO:0000256" key="1">
    <source>
        <dbReference type="ARBA" id="ARBA00000830"/>
    </source>
</evidence>
<evidence type="ECO:0000256" key="7">
    <source>
        <dbReference type="ARBA" id="ARBA00022801"/>
    </source>
</evidence>